<dbReference type="Proteomes" id="UP000499080">
    <property type="component" value="Unassembled WGS sequence"/>
</dbReference>
<evidence type="ECO:0000313" key="2">
    <source>
        <dbReference type="EMBL" id="GBL89728.1"/>
    </source>
</evidence>
<sequence length="95" mass="10543">MLMKFLHGFNGLVNQLKSCGVKVSDMDIIVYILMSLPPEYDSTKSAIENQPSEHISLQFVVSRLLDAKALLKDRRVSETKAPSSESSNDVAFPTN</sequence>
<feature type="region of interest" description="Disordered" evidence="1">
    <location>
        <begin position="75"/>
        <end position="95"/>
    </location>
</feature>
<accession>A0A4Y2BCG2</accession>
<evidence type="ECO:0000256" key="1">
    <source>
        <dbReference type="SAM" id="MobiDB-lite"/>
    </source>
</evidence>
<keyword evidence="3" id="KW-1185">Reference proteome</keyword>
<organism evidence="2 3">
    <name type="scientific">Araneus ventricosus</name>
    <name type="common">Orbweaver spider</name>
    <name type="synonym">Epeira ventricosa</name>
    <dbReference type="NCBI Taxonomy" id="182803"/>
    <lineage>
        <taxon>Eukaryota</taxon>
        <taxon>Metazoa</taxon>
        <taxon>Ecdysozoa</taxon>
        <taxon>Arthropoda</taxon>
        <taxon>Chelicerata</taxon>
        <taxon>Arachnida</taxon>
        <taxon>Araneae</taxon>
        <taxon>Araneomorphae</taxon>
        <taxon>Entelegynae</taxon>
        <taxon>Araneoidea</taxon>
        <taxon>Araneidae</taxon>
        <taxon>Araneus</taxon>
    </lineage>
</organism>
<evidence type="ECO:0008006" key="4">
    <source>
        <dbReference type="Google" id="ProtNLM"/>
    </source>
</evidence>
<gene>
    <name evidence="2" type="ORF">AVEN_104671_1</name>
</gene>
<evidence type="ECO:0000313" key="3">
    <source>
        <dbReference type="Proteomes" id="UP000499080"/>
    </source>
</evidence>
<reference evidence="2 3" key="1">
    <citation type="journal article" date="2019" name="Sci. Rep.">
        <title>Orb-weaving spider Araneus ventricosus genome elucidates the spidroin gene catalogue.</title>
        <authorList>
            <person name="Kono N."/>
            <person name="Nakamura H."/>
            <person name="Ohtoshi R."/>
            <person name="Moran D.A.P."/>
            <person name="Shinohara A."/>
            <person name="Yoshida Y."/>
            <person name="Fujiwara M."/>
            <person name="Mori M."/>
            <person name="Tomita M."/>
            <person name="Arakawa K."/>
        </authorList>
    </citation>
    <scope>NUCLEOTIDE SEQUENCE [LARGE SCALE GENOMIC DNA]</scope>
</reference>
<name>A0A4Y2BCG2_ARAVE</name>
<comment type="caution">
    <text evidence="2">The sequence shown here is derived from an EMBL/GenBank/DDBJ whole genome shotgun (WGS) entry which is preliminary data.</text>
</comment>
<dbReference type="OrthoDB" id="8065825at2759"/>
<protein>
    <recommendedName>
        <fullName evidence="4">Retrovirus-related Pol polyprotein from transposon TNT 1-94</fullName>
    </recommendedName>
</protein>
<proteinExistence type="predicted"/>
<dbReference type="Pfam" id="PF14223">
    <property type="entry name" value="Retrotran_gag_2"/>
    <property type="match status" value="1"/>
</dbReference>
<dbReference type="EMBL" id="BGPR01000066">
    <property type="protein sequence ID" value="GBL89728.1"/>
    <property type="molecule type" value="Genomic_DNA"/>
</dbReference>
<feature type="compositionally biased region" description="Polar residues" evidence="1">
    <location>
        <begin position="80"/>
        <end position="95"/>
    </location>
</feature>
<dbReference type="AlphaFoldDB" id="A0A4Y2BCG2"/>